<dbReference type="Gene3D" id="2.10.109.10">
    <property type="entry name" value="Umud Fragment, subunit A"/>
    <property type="match status" value="1"/>
</dbReference>
<dbReference type="CDD" id="cd00093">
    <property type="entry name" value="HTH_XRE"/>
    <property type="match status" value="1"/>
</dbReference>
<dbReference type="RefSeq" id="WP_051063521.1">
    <property type="nucleotide sequence ID" value="NZ_JAHPRE010000006.1"/>
</dbReference>
<accession>A0AAW5R8W8</accession>
<evidence type="ECO:0000259" key="4">
    <source>
        <dbReference type="PROSITE" id="PS50943"/>
    </source>
</evidence>
<keyword evidence="3" id="KW-0804">Transcription</keyword>
<dbReference type="AlphaFoldDB" id="A0AAW5R8W8"/>
<dbReference type="Gene3D" id="1.10.260.40">
    <property type="entry name" value="lambda repressor-like DNA-binding domains"/>
    <property type="match status" value="1"/>
</dbReference>
<dbReference type="InterPro" id="IPR001387">
    <property type="entry name" value="Cro/C1-type_HTH"/>
</dbReference>
<evidence type="ECO:0000313" key="5">
    <source>
        <dbReference type="EMBL" id="MCU4395845.1"/>
    </source>
</evidence>
<feature type="domain" description="HTH cro/C1-type" evidence="4">
    <location>
        <begin position="10"/>
        <end position="64"/>
    </location>
</feature>
<dbReference type="PROSITE" id="PS50943">
    <property type="entry name" value="HTH_CROC1"/>
    <property type="match status" value="1"/>
</dbReference>
<dbReference type="GO" id="GO:0003677">
    <property type="term" value="F:DNA binding"/>
    <property type="evidence" value="ECO:0007669"/>
    <property type="project" value="UniProtKB-KW"/>
</dbReference>
<dbReference type="Pfam" id="PF00717">
    <property type="entry name" value="Peptidase_S24"/>
    <property type="match status" value="1"/>
</dbReference>
<protein>
    <submittedName>
        <fullName evidence="5">Helix-turn-helix domain-containing protein</fullName>
    </submittedName>
</protein>
<dbReference type="GeneID" id="92836936"/>
<keyword evidence="1" id="KW-0805">Transcription regulation</keyword>
<dbReference type="InterPro" id="IPR010982">
    <property type="entry name" value="Lambda_DNA-bd_dom_sf"/>
</dbReference>
<dbReference type="EMBL" id="JAHPRE010000006">
    <property type="protein sequence ID" value="MCU4395845.1"/>
    <property type="molecule type" value="Genomic_DNA"/>
</dbReference>
<dbReference type="PANTHER" id="PTHR40661">
    <property type="match status" value="1"/>
</dbReference>
<dbReference type="CDD" id="cd06529">
    <property type="entry name" value="S24_LexA-like"/>
    <property type="match status" value="1"/>
</dbReference>
<proteinExistence type="predicted"/>
<dbReference type="Pfam" id="PF01381">
    <property type="entry name" value="HTH_3"/>
    <property type="match status" value="1"/>
</dbReference>
<dbReference type="InterPro" id="IPR015927">
    <property type="entry name" value="Peptidase_S24_S26A/B/C"/>
</dbReference>
<dbReference type="InterPro" id="IPR036286">
    <property type="entry name" value="LexA/Signal_pep-like_sf"/>
</dbReference>
<organism evidence="5 6">
    <name type="scientific">Acinetobacter junii</name>
    <dbReference type="NCBI Taxonomy" id="40215"/>
    <lineage>
        <taxon>Bacteria</taxon>
        <taxon>Pseudomonadati</taxon>
        <taxon>Pseudomonadota</taxon>
        <taxon>Gammaproteobacteria</taxon>
        <taxon>Moraxellales</taxon>
        <taxon>Moraxellaceae</taxon>
        <taxon>Acinetobacter</taxon>
    </lineage>
</organism>
<dbReference type="PANTHER" id="PTHR40661:SF3">
    <property type="entry name" value="FELS-1 PROPHAGE TRANSCRIPTIONAL REGULATOR"/>
    <property type="match status" value="1"/>
</dbReference>
<evidence type="ECO:0000256" key="2">
    <source>
        <dbReference type="ARBA" id="ARBA00023125"/>
    </source>
</evidence>
<dbReference type="SUPFAM" id="SSF51306">
    <property type="entry name" value="LexA/Signal peptidase"/>
    <property type="match status" value="1"/>
</dbReference>
<reference evidence="5" key="1">
    <citation type="submission" date="2021-06" db="EMBL/GenBank/DDBJ databases">
        <title>Propagation of a rapidly emergent carbapenem-resistant Acinetobacter baumannii lineage by various extra-hospital transmission networks.</title>
        <authorList>
            <person name="Calix J."/>
        </authorList>
    </citation>
    <scope>NUCLEOTIDE SEQUENCE</scope>
    <source>
        <strain evidence="5">WU_MDCI_Aw63</strain>
    </source>
</reference>
<name>A0AAW5R8W8_ACIJU</name>
<evidence type="ECO:0000256" key="3">
    <source>
        <dbReference type="ARBA" id="ARBA00023163"/>
    </source>
</evidence>
<gene>
    <name evidence="5" type="ORF">KTH64_02420</name>
</gene>
<comment type="caution">
    <text evidence="5">The sequence shown here is derived from an EMBL/GenBank/DDBJ whole genome shotgun (WGS) entry which is preliminary data.</text>
</comment>
<dbReference type="Proteomes" id="UP001208534">
    <property type="component" value="Unassembled WGS sequence"/>
</dbReference>
<evidence type="ECO:0000313" key="6">
    <source>
        <dbReference type="Proteomes" id="UP001208534"/>
    </source>
</evidence>
<keyword evidence="2" id="KW-0238">DNA-binding</keyword>
<dbReference type="SMART" id="SM00530">
    <property type="entry name" value="HTH_XRE"/>
    <property type="match status" value="1"/>
</dbReference>
<evidence type="ECO:0000256" key="1">
    <source>
        <dbReference type="ARBA" id="ARBA00023015"/>
    </source>
</evidence>
<dbReference type="InterPro" id="IPR039418">
    <property type="entry name" value="LexA-like"/>
</dbReference>
<sequence length="214" mass="24180">MNKLEMGKRIAKKREAKGLDQTELAHLLEITPQAVQQWEAGQTSPRGKNLEALTNTLGCTKAYLFGEEDELKPINRARYVPLIDWVAAGNWNDRHLEILDKYPKILCMFNVGPNGYALEVKGESMKDEYKPKDIIFVNPDLKPEIGDDVIAWCSNGSTFKRLIENDNGSFLLKALNTEWVPRYMPLDETCYLTGTVVGSISSKTNQDLSQLLLM</sequence>
<dbReference type="SUPFAM" id="SSF47413">
    <property type="entry name" value="lambda repressor-like DNA-binding domains"/>
    <property type="match status" value="1"/>
</dbReference>